<feature type="domain" description="EAL" evidence="1">
    <location>
        <begin position="1"/>
        <end position="67"/>
    </location>
</feature>
<dbReference type="PROSITE" id="PS50883">
    <property type="entry name" value="EAL"/>
    <property type="match status" value="1"/>
</dbReference>
<accession>A0A1J0ADD5</accession>
<evidence type="ECO:0000313" key="2">
    <source>
        <dbReference type="EMBL" id="APB33948.1"/>
    </source>
</evidence>
<dbReference type="KEGG" id="glt:GlitD10_1624"/>
<reference evidence="2 3" key="1">
    <citation type="submission" date="2016-10" db="EMBL/GenBank/DDBJ databases">
        <title>Description of Gloeomargarita lithophora gen. nov., sp. nov., a thylakoid-bearing basal-branching cyanobacterium with intracellular carbonates, and proposal for Gloeomargaritales ord. nov.</title>
        <authorList>
            <person name="Moreira D."/>
            <person name="Tavera R."/>
            <person name="Benzerara K."/>
            <person name="Skouri-Panet F."/>
            <person name="Couradeau E."/>
            <person name="Gerard E."/>
            <person name="Loussert C."/>
            <person name="Novelo E."/>
            <person name="Zivanovic Y."/>
            <person name="Lopez-Garcia P."/>
        </authorList>
    </citation>
    <scope>NUCLEOTIDE SEQUENCE [LARGE SCALE GENOMIC DNA]</scope>
    <source>
        <strain evidence="2 3">D10</strain>
    </source>
</reference>
<dbReference type="Proteomes" id="UP000180235">
    <property type="component" value="Chromosome"/>
</dbReference>
<dbReference type="STRING" id="1188229.GlitD10_1624"/>
<dbReference type="GO" id="GO:0071111">
    <property type="term" value="F:cyclic-guanylate-specific phosphodiesterase activity"/>
    <property type="evidence" value="ECO:0007669"/>
    <property type="project" value="InterPro"/>
</dbReference>
<evidence type="ECO:0000313" key="3">
    <source>
        <dbReference type="Proteomes" id="UP000180235"/>
    </source>
</evidence>
<dbReference type="AlphaFoldDB" id="A0A1J0ADD5"/>
<dbReference type="InterPro" id="IPR050706">
    <property type="entry name" value="Cyclic-di-GMP_PDE-like"/>
</dbReference>
<gene>
    <name evidence="2" type="ORF">GlitD10_1624</name>
</gene>
<dbReference type="Pfam" id="PF00563">
    <property type="entry name" value="EAL"/>
    <property type="match status" value="1"/>
</dbReference>
<dbReference type="PANTHER" id="PTHR33121">
    <property type="entry name" value="CYCLIC DI-GMP PHOSPHODIESTERASE PDEF"/>
    <property type="match status" value="1"/>
</dbReference>
<keyword evidence="3" id="KW-1185">Reference proteome</keyword>
<organism evidence="2 3">
    <name type="scientific">Gloeomargarita lithophora Alchichica-D10</name>
    <dbReference type="NCBI Taxonomy" id="1188229"/>
    <lineage>
        <taxon>Bacteria</taxon>
        <taxon>Bacillati</taxon>
        <taxon>Cyanobacteriota</taxon>
        <taxon>Cyanophyceae</taxon>
        <taxon>Gloeomargaritales</taxon>
        <taxon>Gloeomargaritaceae</taxon>
        <taxon>Gloeomargarita</taxon>
    </lineage>
</organism>
<sequence length="70" mass="7422">MGARAQTIVAAMVNLGVSLGLTVIAEGVETEIQRLWLQRLGCPLAQGYLFARPLPEAQVLAFLAETAAVI</sequence>
<dbReference type="Gene3D" id="3.20.20.450">
    <property type="entry name" value="EAL domain"/>
    <property type="match status" value="1"/>
</dbReference>
<name>A0A1J0ADD5_9CYAN</name>
<dbReference type="InterPro" id="IPR035919">
    <property type="entry name" value="EAL_sf"/>
</dbReference>
<dbReference type="SUPFAM" id="SSF141868">
    <property type="entry name" value="EAL domain-like"/>
    <property type="match status" value="1"/>
</dbReference>
<dbReference type="InterPro" id="IPR001633">
    <property type="entry name" value="EAL_dom"/>
</dbReference>
<proteinExistence type="predicted"/>
<dbReference type="EMBL" id="CP017675">
    <property type="protein sequence ID" value="APB33948.1"/>
    <property type="molecule type" value="Genomic_DNA"/>
</dbReference>
<evidence type="ECO:0000259" key="1">
    <source>
        <dbReference type="PROSITE" id="PS50883"/>
    </source>
</evidence>
<dbReference type="PANTHER" id="PTHR33121:SF71">
    <property type="entry name" value="OXYGEN SENSOR PROTEIN DOSP"/>
    <property type="match status" value="1"/>
</dbReference>
<protein>
    <submittedName>
        <fullName evidence="2">Diguanylate cyclase/phosphodiesterase with PAS/PAC sensor(S)</fullName>
    </submittedName>
</protein>